<keyword evidence="7" id="KW-1185">Reference proteome</keyword>
<protein>
    <submittedName>
        <fullName evidence="6">L-threonine 3-dehydrogenase</fullName>
        <ecNumber evidence="6">1.1.1.103</ecNumber>
    </submittedName>
</protein>
<dbReference type="RefSeq" id="WP_222992796.1">
    <property type="nucleotide sequence ID" value="NZ_JAINVV010000013.1"/>
</dbReference>
<dbReference type="PANTHER" id="PTHR43401:SF2">
    <property type="entry name" value="L-THREONINE 3-DEHYDROGENASE"/>
    <property type="match status" value="1"/>
</dbReference>
<dbReference type="Gene3D" id="3.40.50.720">
    <property type="entry name" value="NAD(P)-binding Rossmann-like Domain"/>
    <property type="match status" value="1"/>
</dbReference>
<dbReference type="EC" id="1.1.1.103" evidence="6"/>
<dbReference type="PANTHER" id="PTHR43401">
    <property type="entry name" value="L-THREONINE 3-DEHYDROGENASE"/>
    <property type="match status" value="1"/>
</dbReference>
<comment type="similarity">
    <text evidence="4">Belongs to the zinc-containing alcohol dehydrogenase family.</text>
</comment>
<dbReference type="EMBL" id="JAINVV010000013">
    <property type="protein sequence ID" value="MBY8825690.1"/>
    <property type="molecule type" value="Genomic_DNA"/>
</dbReference>
<dbReference type="NCBIfam" id="NF003808">
    <property type="entry name" value="PRK05396.1"/>
    <property type="match status" value="1"/>
</dbReference>
<dbReference type="GO" id="GO:0008743">
    <property type="term" value="F:L-threonine 3-dehydrogenase activity"/>
    <property type="evidence" value="ECO:0007669"/>
    <property type="project" value="UniProtKB-EC"/>
</dbReference>
<comment type="cofactor">
    <cofactor evidence="4">
        <name>Zn(2+)</name>
        <dbReference type="ChEBI" id="CHEBI:29105"/>
    </cofactor>
</comment>
<organism evidence="6 7">
    <name type="scientific">Sphingomonas colocasiae</name>
    <dbReference type="NCBI Taxonomy" id="1848973"/>
    <lineage>
        <taxon>Bacteria</taxon>
        <taxon>Pseudomonadati</taxon>
        <taxon>Pseudomonadota</taxon>
        <taxon>Alphaproteobacteria</taxon>
        <taxon>Sphingomonadales</taxon>
        <taxon>Sphingomonadaceae</taxon>
        <taxon>Sphingomonas</taxon>
    </lineage>
</organism>
<evidence type="ECO:0000256" key="1">
    <source>
        <dbReference type="ARBA" id="ARBA00022723"/>
    </source>
</evidence>
<dbReference type="InterPro" id="IPR011032">
    <property type="entry name" value="GroES-like_sf"/>
</dbReference>
<dbReference type="Gene3D" id="3.90.180.10">
    <property type="entry name" value="Medium-chain alcohol dehydrogenases, catalytic domain"/>
    <property type="match status" value="1"/>
</dbReference>
<sequence>MSVAILDRRAVSATTMFGLAKLEAAEGVWGTTAPVPTPAADEVLIRVQRTAICGTDVHIYNWDEWAARTVPVPMIFGHEFAGEIVEIGAAVTRPLHIGQRVSGEGHLIDIDSAAARAGRFHLDPGTQGVGVNRQGAFAEYLAIPAFNVVPLPEDVSLDIGALLDPFGNAVHTAQQFDLLGEDVLVTGAGPIGIMAAAVARRAGARSVILTDVNDYRLDLAARIADIRPVNVAREDLRDVMAKEGIADGFGVALEMSGAQPAIAQAIDALMMGGRLAMLGIPSSAMHVAWADIILKAITIRGVYGREMFETWRKMFGLIRNGLDLEPLITHRFAAQEFQQGFDAMRSGQSGKVVLSW</sequence>
<reference evidence="6 7" key="1">
    <citation type="submission" date="2021-08" db="EMBL/GenBank/DDBJ databases">
        <authorList>
            <person name="Tuo L."/>
        </authorList>
    </citation>
    <scope>NUCLEOTIDE SEQUENCE [LARGE SCALE GENOMIC DNA]</scope>
    <source>
        <strain evidence="6 7">JCM 31229</strain>
    </source>
</reference>
<dbReference type="InterPro" id="IPR013154">
    <property type="entry name" value="ADH-like_N"/>
</dbReference>
<dbReference type="Pfam" id="PF00107">
    <property type="entry name" value="ADH_zinc_N"/>
    <property type="match status" value="1"/>
</dbReference>
<dbReference type="PROSITE" id="PS00059">
    <property type="entry name" value="ADH_ZINC"/>
    <property type="match status" value="1"/>
</dbReference>
<gene>
    <name evidence="6" type="primary">tdh</name>
    <name evidence="6" type="ORF">K7G82_25535</name>
</gene>
<evidence type="ECO:0000256" key="3">
    <source>
        <dbReference type="ARBA" id="ARBA00023002"/>
    </source>
</evidence>
<evidence type="ECO:0000313" key="7">
    <source>
        <dbReference type="Proteomes" id="UP000706039"/>
    </source>
</evidence>
<evidence type="ECO:0000256" key="4">
    <source>
        <dbReference type="RuleBase" id="RU361277"/>
    </source>
</evidence>
<evidence type="ECO:0000313" key="6">
    <source>
        <dbReference type="EMBL" id="MBY8825690.1"/>
    </source>
</evidence>
<dbReference type="Pfam" id="PF08240">
    <property type="entry name" value="ADH_N"/>
    <property type="match status" value="1"/>
</dbReference>
<keyword evidence="3 6" id="KW-0560">Oxidoreductase</keyword>
<dbReference type="InterPro" id="IPR002328">
    <property type="entry name" value="ADH_Zn_CS"/>
</dbReference>
<evidence type="ECO:0000256" key="2">
    <source>
        <dbReference type="ARBA" id="ARBA00022833"/>
    </source>
</evidence>
<keyword evidence="2 4" id="KW-0862">Zinc</keyword>
<comment type="caution">
    <text evidence="6">The sequence shown here is derived from an EMBL/GenBank/DDBJ whole genome shotgun (WGS) entry which is preliminary data.</text>
</comment>
<dbReference type="SMART" id="SM00829">
    <property type="entry name" value="PKS_ER"/>
    <property type="match status" value="1"/>
</dbReference>
<dbReference type="SUPFAM" id="SSF51735">
    <property type="entry name" value="NAD(P)-binding Rossmann-fold domains"/>
    <property type="match status" value="1"/>
</dbReference>
<feature type="domain" description="Enoyl reductase (ER)" evidence="5">
    <location>
        <begin position="27"/>
        <end position="354"/>
    </location>
</feature>
<dbReference type="SUPFAM" id="SSF50129">
    <property type="entry name" value="GroES-like"/>
    <property type="match status" value="1"/>
</dbReference>
<dbReference type="InterPro" id="IPR050129">
    <property type="entry name" value="Zn_alcohol_dh"/>
</dbReference>
<keyword evidence="1 4" id="KW-0479">Metal-binding</keyword>
<name>A0ABS7PYG0_9SPHN</name>
<dbReference type="InterPro" id="IPR013149">
    <property type="entry name" value="ADH-like_C"/>
</dbReference>
<dbReference type="Proteomes" id="UP000706039">
    <property type="component" value="Unassembled WGS sequence"/>
</dbReference>
<dbReference type="InterPro" id="IPR036291">
    <property type="entry name" value="NAD(P)-bd_dom_sf"/>
</dbReference>
<proteinExistence type="inferred from homology"/>
<dbReference type="InterPro" id="IPR020843">
    <property type="entry name" value="ER"/>
</dbReference>
<evidence type="ECO:0000259" key="5">
    <source>
        <dbReference type="SMART" id="SM00829"/>
    </source>
</evidence>
<accession>A0ABS7PYG0</accession>